<protein>
    <submittedName>
        <fullName evidence="8">SAM50-like protein SPAC17C9.06</fullName>
    </submittedName>
</protein>
<comment type="subcellular location">
    <subcellularLocation>
        <location evidence="1">Mitochondrion outer membrane</location>
        <topology evidence="1">Multi-pass membrane protein</topology>
    </subcellularLocation>
</comment>
<name>A0A8H7CSE5_9AGAR</name>
<evidence type="ECO:0000256" key="6">
    <source>
        <dbReference type="SAM" id="MobiDB-lite"/>
    </source>
</evidence>
<evidence type="ECO:0000256" key="2">
    <source>
        <dbReference type="ARBA" id="ARBA00010913"/>
    </source>
</evidence>
<feature type="domain" description="Bacterial surface antigen (D15)" evidence="7">
    <location>
        <begin position="176"/>
        <end position="491"/>
    </location>
</feature>
<evidence type="ECO:0000256" key="4">
    <source>
        <dbReference type="ARBA" id="ARBA00022692"/>
    </source>
</evidence>
<comment type="similarity">
    <text evidence="2">Belongs to the SAM50/omp85 family.</text>
</comment>
<evidence type="ECO:0000313" key="9">
    <source>
        <dbReference type="Proteomes" id="UP000620124"/>
    </source>
</evidence>
<dbReference type="GO" id="GO:0045040">
    <property type="term" value="P:protein insertion into mitochondrial outer membrane"/>
    <property type="evidence" value="ECO:0007669"/>
    <property type="project" value="TreeGrafter"/>
</dbReference>
<dbReference type="GO" id="GO:0005741">
    <property type="term" value="C:mitochondrial outer membrane"/>
    <property type="evidence" value="ECO:0007669"/>
    <property type="project" value="UniProtKB-SubCell"/>
</dbReference>
<dbReference type="Gene3D" id="2.40.160.50">
    <property type="entry name" value="membrane protein fhac: a member of the omp85/tpsb transporter family"/>
    <property type="match status" value="1"/>
</dbReference>
<dbReference type="Pfam" id="PF01103">
    <property type="entry name" value="Omp85"/>
    <property type="match status" value="1"/>
</dbReference>
<dbReference type="EMBL" id="JACAZI010000011">
    <property type="protein sequence ID" value="KAF7348490.1"/>
    <property type="molecule type" value="Genomic_DNA"/>
</dbReference>
<proteinExistence type="inferred from homology"/>
<keyword evidence="5" id="KW-0472">Membrane</keyword>
<comment type="caution">
    <text evidence="8">The sequence shown here is derived from an EMBL/GenBank/DDBJ whole genome shotgun (WGS) entry which is preliminary data.</text>
</comment>
<dbReference type="InterPro" id="IPR039910">
    <property type="entry name" value="D15-like"/>
</dbReference>
<dbReference type="PANTHER" id="PTHR12815:SF18">
    <property type="entry name" value="SORTING AND ASSEMBLY MACHINERY COMPONENT 50 HOMOLOG"/>
    <property type="match status" value="1"/>
</dbReference>
<evidence type="ECO:0000313" key="8">
    <source>
        <dbReference type="EMBL" id="KAF7348490.1"/>
    </source>
</evidence>
<dbReference type="PANTHER" id="PTHR12815">
    <property type="entry name" value="SORTING AND ASSEMBLY MACHINERY SAMM50 PROTEIN FAMILY MEMBER"/>
    <property type="match status" value="1"/>
</dbReference>
<keyword evidence="9" id="KW-1185">Reference proteome</keyword>
<keyword evidence="3" id="KW-1134">Transmembrane beta strand</keyword>
<organism evidence="8 9">
    <name type="scientific">Mycena venus</name>
    <dbReference type="NCBI Taxonomy" id="2733690"/>
    <lineage>
        <taxon>Eukaryota</taxon>
        <taxon>Fungi</taxon>
        <taxon>Dikarya</taxon>
        <taxon>Basidiomycota</taxon>
        <taxon>Agaricomycotina</taxon>
        <taxon>Agaricomycetes</taxon>
        <taxon>Agaricomycetidae</taxon>
        <taxon>Agaricales</taxon>
        <taxon>Marasmiineae</taxon>
        <taxon>Mycenaceae</taxon>
        <taxon>Mycena</taxon>
    </lineage>
</organism>
<sequence>MDEKPPGLRPPLQNSSSPRDLEPDERDIEKIRAWQQERIEKRLRGEYESAVMHLSEVINSNLITPSRISSVRVEGAHKTRPSFLKFLIDPLLPPPSAENDLQSALHAARHIADVLKRTDIFRTVDVKLERATAPLASKHDVDLVFVTRERGRFMLKSSTELGNNEGSAYIMAQLRNVFGGAETFTANVSHGTTTKMAFNATLTAPLTSNLNTYGEMHLFGHERDLSSFASCREGLRGAKALVRSGRLSSGMHEFAYEAVLRHIGNLKDEASLSMREAAGQSVKSSVSHTFQLDSRDDRLFPTRGFYLKTAHELAGFGGDTSFLKSETHSQISRLLVPGVSLSFAARSGLLWGLNGQPTLFSDRFQLGGPSSIRSFRANSMGPRDNFAADSLGGEMYWSAGVSVISDVPKKPDWPIKTHAWVNAGRLDNIDKSRSLKDNVSAALSKPSVSAGIGLIYNFDPVRVEVNFGLPLLASKSDGSRRGFQVGVGLEFL</sequence>
<dbReference type="AlphaFoldDB" id="A0A8H7CSE5"/>
<keyword evidence="4" id="KW-0812">Transmembrane</keyword>
<dbReference type="Proteomes" id="UP000620124">
    <property type="component" value="Unassembled WGS sequence"/>
</dbReference>
<dbReference type="OrthoDB" id="1724197at2759"/>
<reference evidence="8" key="1">
    <citation type="submission" date="2020-05" db="EMBL/GenBank/DDBJ databases">
        <title>Mycena genomes resolve the evolution of fungal bioluminescence.</title>
        <authorList>
            <person name="Tsai I.J."/>
        </authorList>
    </citation>
    <scope>NUCLEOTIDE SEQUENCE</scope>
    <source>
        <strain evidence="8">CCC161011</strain>
    </source>
</reference>
<evidence type="ECO:0000256" key="3">
    <source>
        <dbReference type="ARBA" id="ARBA00022452"/>
    </source>
</evidence>
<dbReference type="InterPro" id="IPR000184">
    <property type="entry name" value="Bac_surfAg_D15"/>
</dbReference>
<feature type="region of interest" description="Disordered" evidence="6">
    <location>
        <begin position="1"/>
        <end position="26"/>
    </location>
</feature>
<evidence type="ECO:0000256" key="5">
    <source>
        <dbReference type="ARBA" id="ARBA00023136"/>
    </source>
</evidence>
<evidence type="ECO:0000259" key="7">
    <source>
        <dbReference type="Pfam" id="PF01103"/>
    </source>
</evidence>
<gene>
    <name evidence="8" type="ORF">MVEN_01366400</name>
</gene>
<evidence type="ECO:0000256" key="1">
    <source>
        <dbReference type="ARBA" id="ARBA00004374"/>
    </source>
</evidence>
<accession>A0A8H7CSE5</accession>